<dbReference type="EMBL" id="CP001696">
    <property type="protein sequence ID" value="ACV24785.1"/>
    <property type="molecule type" value="Genomic_DNA"/>
</dbReference>
<evidence type="ECO:0000313" key="8">
    <source>
        <dbReference type="EMBL" id="ACV24785.1"/>
    </source>
</evidence>
<dbReference type="eggNOG" id="arCOG03718">
    <property type="taxonomic scope" value="Archaea"/>
</dbReference>
<dbReference type="AlphaFoldDB" id="C7P8A3"/>
<evidence type="ECO:0000313" key="9">
    <source>
        <dbReference type="Proteomes" id="UP000001495"/>
    </source>
</evidence>
<dbReference type="Pfam" id="PF03787">
    <property type="entry name" value="RAMPs"/>
    <property type="match status" value="1"/>
</dbReference>
<dbReference type="PANTHER" id="PTHR38007:SF1">
    <property type="entry name" value="CRISPR SYSTEM CMS PROTEIN CSM5"/>
    <property type="match status" value="1"/>
</dbReference>
<evidence type="ECO:0000256" key="3">
    <source>
        <dbReference type="ARBA" id="ARBA00016113"/>
    </source>
</evidence>
<name>C7P8A3_METFA</name>
<comment type="function">
    <text evidence="1">This subunit might be involved in maturation of a crRNA intermediate to its mature form.</text>
</comment>
<evidence type="ECO:0000256" key="1">
    <source>
        <dbReference type="ARBA" id="ARBA00003088"/>
    </source>
</evidence>
<evidence type="ECO:0000256" key="2">
    <source>
        <dbReference type="ARBA" id="ARBA00006680"/>
    </source>
</evidence>
<dbReference type="GO" id="GO:0003723">
    <property type="term" value="F:RNA binding"/>
    <property type="evidence" value="ECO:0007669"/>
    <property type="project" value="UniProtKB-KW"/>
</dbReference>
<proteinExistence type="inferred from homology"/>
<comment type="similarity">
    <text evidence="2">Belongs to the CRISPR-associated Csm5 family.</text>
</comment>
<evidence type="ECO:0000256" key="4">
    <source>
        <dbReference type="ARBA" id="ARBA00022884"/>
    </source>
</evidence>
<dbReference type="OrthoDB" id="86248at2157"/>
<protein>
    <recommendedName>
        <fullName evidence="3">CRISPR system Cms protein Csm5</fullName>
    </recommendedName>
    <alternativeName>
        <fullName evidence="6">CRISPR type III A-associated protein Csm5</fullName>
    </alternativeName>
</protein>
<dbReference type="NCBIfam" id="TIGR01899">
    <property type="entry name" value="cas_TM1807_csm5"/>
    <property type="match status" value="1"/>
</dbReference>
<sequence>MEVKCEILTPLFIGCGDEYTPLDYFIEDGKAKIVNLEKVIANLKDIEKINYISQLIMSNISGNRSEINVKELLESVGLNPEDKNYIIREIECEIKSDSRTRVKKFINQNNMYYIPGSSIKGAIRTAYVFNYYYNGRIKELLNILANREISFDEKGKVIVENAISKKISEDFFKYLIVSDSISLDGEEFKFINTKRWNFRTKRFGVKVDVEAMTKGTFNIKIKIDDKFFEEIGKKLKISYKIKDEEEKFEKLKEICNNFSKAVVEFELKRNNPVYVEGFYERLLADINKNDAIYLNLGFGGGFLTKTIYPLLWKYDKGNKNFRMIKSIFLALSGRNKNLKNAWLKANSYLDFPTTKTVYFKNDSAVAPMGWIRMEMVK</sequence>
<accession>C7P8A3</accession>
<dbReference type="HOGENOM" id="CLU_036878_3_0_2"/>
<evidence type="ECO:0000259" key="7">
    <source>
        <dbReference type="Pfam" id="PF03787"/>
    </source>
</evidence>
<dbReference type="PANTHER" id="PTHR38007">
    <property type="entry name" value="CRISPR SYSTEM CMS PROTEIN CSM5"/>
    <property type="match status" value="1"/>
</dbReference>
<dbReference type="InterPro" id="IPR010173">
    <property type="entry name" value="CRISPR-assoc_Csm5"/>
</dbReference>
<keyword evidence="9" id="KW-1185">Reference proteome</keyword>
<dbReference type="KEGG" id="mfe:Mefer_0967"/>
<gene>
    <name evidence="8" type="ordered locus">Mefer_0967</name>
</gene>
<dbReference type="InterPro" id="IPR005537">
    <property type="entry name" value="RAMP_III_fam"/>
</dbReference>
<dbReference type="Proteomes" id="UP000001495">
    <property type="component" value="Chromosome"/>
</dbReference>
<dbReference type="RefSeq" id="WP_015791522.1">
    <property type="nucleotide sequence ID" value="NC_013156.1"/>
</dbReference>
<organism evidence="8 9">
    <name type="scientific">Methanocaldococcus fervens (strain DSM 4213 / JCM 15782 / AG86)</name>
    <name type="common">Methanococcus fervens</name>
    <dbReference type="NCBI Taxonomy" id="573064"/>
    <lineage>
        <taxon>Archaea</taxon>
        <taxon>Methanobacteriati</taxon>
        <taxon>Methanobacteriota</taxon>
        <taxon>Methanomada group</taxon>
        <taxon>Methanococci</taxon>
        <taxon>Methanococcales</taxon>
        <taxon>Methanocaldococcaceae</taxon>
        <taxon>Methanocaldococcus</taxon>
    </lineage>
</organism>
<keyword evidence="4" id="KW-0694">RNA-binding</keyword>
<keyword evidence="5" id="KW-0051">Antiviral defense</keyword>
<evidence type="ECO:0000256" key="5">
    <source>
        <dbReference type="ARBA" id="ARBA00023118"/>
    </source>
</evidence>
<dbReference type="GO" id="GO:0051607">
    <property type="term" value="P:defense response to virus"/>
    <property type="evidence" value="ECO:0007669"/>
    <property type="project" value="UniProtKB-KW"/>
</dbReference>
<dbReference type="STRING" id="573064.Mefer_0967"/>
<reference evidence="8" key="1">
    <citation type="submission" date="2009-08" db="EMBL/GenBank/DDBJ databases">
        <title>Complete sequence of chromosome of Methanocaldococcus fervens AG86.</title>
        <authorList>
            <consortium name="US DOE Joint Genome Institute"/>
            <person name="Lucas S."/>
            <person name="Copeland A."/>
            <person name="Lapidus A."/>
            <person name="Glavina del Rio T."/>
            <person name="Tice H."/>
            <person name="Bruce D."/>
            <person name="Goodwin L."/>
            <person name="Pitluck S."/>
            <person name="Chertkov O."/>
            <person name="Detter J.C."/>
            <person name="Han C."/>
            <person name="Tapia R."/>
            <person name="Larimer F."/>
            <person name="Land M."/>
            <person name="Hauser L."/>
            <person name="Kyrpides N."/>
            <person name="Ovchinnikova G."/>
            <person name="Lupa-Sieprawska M."/>
            <person name="Whitman W.B."/>
        </authorList>
    </citation>
    <scope>NUCLEOTIDE SEQUENCE [LARGE SCALE GENOMIC DNA]</scope>
    <source>
        <strain evidence="8">AG86</strain>
    </source>
</reference>
<dbReference type="GeneID" id="8365657"/>
<evidence type="ECO:0000256" key="6">
    <source>
        <dbReference type="ARBA" id="ARBA00031720"/>
    </source>
</evidence>
<feature type="domain" description="CRISPR type III-associated protein" evidence="7">
    <location>
        <begin position="4"/>
        <end position="303"/>
    </location>
</feature>